<protein>
    <recommendedName>
        <fullName evidence="1">Replication protein A 70 kDa DNA-binding subunit B/D first OB fold domain-containing protein</fullName>
    </recommendedName>
</protein>
<gene>
    <name evidence="2" type="ORF">ACH5RR_034274</name>
</gene>
<organism evidence="2 3">
    <name type="scientific">Cinchona calisaya</name>
    <dbReference type="NCBI Taxonomy" id="153742"/>
    <lineage>
        <taxon>Eukaryota</taxon>
        <taxon>Viridiplantae</taxon>
        <taxon>Streptophyta</taxon>
        <taxon>Embryophyta</taxon>
        <taxon>Tracheophyta</taxon>
        <taxon>Spermatophyta</taxon>
        <taxon>Magnoliopsida</taxon>
        <taxon>eudicotyledons</taxon>
        <taxon>Gunneridae</taxon>
        <taxon>Pentapetalae</taxon>
        <taxon>asterids</taxon>
        <taxon>lamiids</taxon>
        <taxon>Gentianales</taxon>
        <taxon>Rubiaceae</taxon>
        <taxon>Cinchonoideae</taxon>
        <taxon>Cinchoneae</taxon>
        <taxon>Cinchona</taxon>
    </lineage>
</organism>
<dbReference type="InterPro" id="IPR003871">
    <property type="entry name" value="RFA1B/D_OB_1st"/>
</dbReference>
<evidence type="ECO:0000313" key="3">
    <source>
        <dbReference type="Proteomes" id="UP001630127"/>
    </source>
</evidence>
<dbReference type="EMBL" id="JBJUIK010000014">
    <property type="protein sequence ID" value="KAL3504433.1"/>
    <property type="molecule type" value="Genomic_DNA"/>
</dbReference>
<accession>A0ABD2YAD8</accession>
<keyword evidence="3" id="KW-1185">Reference proteome</keyword>
<feature type="domain" description="Replication protein A 70 kDa DNA-binding subunit B/D first OB fold" evidence="1">
    <location>
        <begin position="12"/>
        <end position="99"/>
    </location>
</feature>
<dbReference type="AlphaFoldDB" id="A0ABD2YAD8"/>
<reference evidence="2 3" key="1">
    <citation type="submission" date="2024-11" db="EMBL/GenBank/DDBJ databases">
        <title>A near-complete genome assembly of Cinchona calisaya.</title>
        <authorList>
            <person name="Lian D.C."/>
            <person name="Zhao X.W."/>
            <person name="Wei L."/>
        </authorList>
    </citation>
    <scope>NUCLEOTIDE SEQUENCE [LARGE SCALE GENOMIC DNA]</scope>
    <source>
        <tissue evidence="2">Nenye</tissue>
    </source>
</reference>
<evidence type="ECO:0000259" key="1">
    <source>
        <dbReference type="Pfam" id="PF02721"/>
    </source>
</evidence>
<comment type="caution">
    <text evidence="2">The sequence shown here is derived from an EMBL/GenBank/DDBJ whole genome shotgun (WGS) entry which is preliminary data.</text>
</comment>
<sequence>MEDKILRHISSVLEIQKGIRGWTVLVQVIERGHVHNAQGNQTKKLRQFLLIDSKGTKVSAILYDNYIRFFFNMLRAFKRYFISNTSLSKTLAANRVGDYPLTWIINSTTLVEPYPEPMPLTLPCTFDLACFNELLVANTNILQSKFIFRIYSTLQLINSTL</sequence>
<dbReference type="InterPro" id="IPR012340">
    <property type="entry name" value="NA-bd_OB-fold"/>
</dbReference>
<name>A0ABD2YAD8_9GENT</name>
<dbReference type="SUPFAM" id="SSF50249">
    <property type="entry name" value="Nucleic acid-binding proteins"/>
    <property type="match status" value="1"/>
</dbReference>
<evidence type="ECO:0000313" key="2">
    <source>
        <dbReference type="EMBL" id="KAL3504433.1"/>
    </source>
</evidence>
<dbReference type="Pfam" id="PF02721">
    <property type="entry name" value="DUF223"/>
    <property type="match status" value="1"/>
</dbReference>
<dbReference type="Gene3D" id="2.40.50.140">
    <property type="entry name" value="Nucleic acid-binding proteins"/>
    <property type="match status" value="1"/>
</dbReference>
<proteinExistence type="predicted"/>
<dbReference type="Proteomes" id="UP001630127">
    <property type="component" value="Unassembled WGS sequence"/>
</dbReference>